<sequence>MIQLFLFLNIPLILLGENLSDNMMRYLQQTGVFAVIDKNTDARELRRAIEMAVSAKHKELNSSLDLGNFRTIQKTKLQDIVKTAIGTAVARTSEMINCEMQFEPPSFHALSPLILQEKLMQDLGEKLVAVAQLDFSGNMTGTAHMLFSQEAADAIVLSLCGAEVEGDELNQMKTDIMGEIGNVAINGIVGTFSNTLKYKLSYVTQVASYKLGRC</sequence>
<evidence type="ECO:0000313" key="2">
    <source>
        <dbReference type="EMBL" id="GET40452.1"/>
    </source>
</evidence>
<reference evidence="2" key="1">
    <citation type="submission" date="2019-10" db="EMBL/GenBank/DDBJ databases">
        <title>Draft genome sequece of Microseira wollei NIES-4236.</title>
        <authorList>
            <person name="Yamaguchi H."/>
            <person name="Suzuki S."/>
            <person name="Kawachi M."/>
        </authorList>
    </citation>
    <scope>NUCLEOTIDE SEQUENCE</scope>
    <source>
        <strain evidence="2">NIES-4236</strain>
    </source>
</reference>
<dbReference type="InterPro" id="IPR028976">
    <property type="entry name" value="CheC-like_sf"/>
</dbReference>
<dbReference type="Gene3D" id="3.40.1550.10">
    <property type="entry name" value="CheC-like"/>
    <property type="match status" value="1"/>
</dbReference>
<comment type="caution">
    <text evidence="2">The sequence shown here is derived from an EMBL/GenBank/DDBJ whole genome shotgun (WGS) entry which is preliminary data.</text>
</comment>
<proteinExistence type="predicted"/>
<evidence type="ECO:0000256" key="1">
    <source>
        <dbReference type="ARBA" id="ARBA00022500"/>
    </source>
</evidence>
<keyword evidence="3" id="KW-1185">Reference proteome</keyword>
<dbReference type="SUPFAM" id="SSF103039">
    <property type="entry name" value="CheC-like"/>
    <property type="match status" value="1"/>
</dbReference>
<organism evidence="2 3">
    <name type="scientific">Microseira wollei NIES-4236</name>
    <dbReference type="NCBI Taxonomy" id="2530354"/>
    <lineage>
        <taxon>Bacteria</taxon>
        <taxon>Bacillati</taxon>
        <taxon>Cyanobacteriota</taxon>
        <taxon>Cyanophyceae</taxon>
        <taxon>Oscillatoriophycideae</taxon>
        <taxon>Aerosakkonematales</taxon>
        <taxon>Aerosakkonemataceae</taxon>
        <taxon>Microseira</taxon>
    </lineage>
</organism>
<dbReference type="AlphaFoldDB" id="A0AAV3XLP7"/>
<dbReference type="Proteomes" id="UP001050975">
    <property type="component" value="Unassembled WGS sequence"/>
</dbReference>
<dbReference type="RefSeq" id="WP_226586289.1">
    <property type="nucleotide sequence ID" value="NZ_BLAY01000091.1"/>
</dbReference>
<protein>
    <submittedName>
        <fullName evidence="2">Response regulator receiver protein</fullName>
    </submittedName>
</protein>
<accession>A0AAV3XLP7</accession>
<evidence type="ECO:0000313" key="3">
    <source>
        <dbReference type="Proteomes" id="UP001050975"/>
    </source>
</evidence>
<keyword evidence="1" id="KW-0145">Chemotaxis</keyword>
<dbReference type="GO" id="GO:0006935">
    <property type="term" value="P:chemotaxis"/>
    <property type="evidence" value="ECO:0007669"/>
    <property type="project" value="UniProtKB-KW"/>
</dbReference>
<dbReference type="EMBL" id="BLAY01000091">
    <property type="protein sequence ID" value="GET40452.1"/>
    <property type="molecule type" value="Genomic_DNA"/>
</dbReference>
<gene>
    <name evidence="2" type="ORF">MiSe_52610</name>
</gene>
<name>A0AAV3XLP7_9CYAN</name>